<reference evidence="3" key="1">
    <citation type="submission" date="2020-04" db="EMBL/GenBank/DDBJ databases">
        <title>Deep metagenomics examines the oral microbiome during advanced dental caries in children, revealing novel taxa and co-occurrences with host molecules.</title>
        <authorList>
            <person name="Baker J.L."/>
            <person name="Morton J.T."/>
            <person name="Dinis M."/>
            <person name="Alvarez R."/>
            <person name="Tran N.C."/>
            <person name="Knight R."/>
            <person name="Edlund A."/>
        </authorList>
    </citation>
    <scope>NUCLEOTIDE SEQUENCE</scope>
    <source>
        <strain evidence="3">JCVI_30_bin.13</strain>
    </source>
</reference>
<dbReference type="Pfam" id="PF13845">
    <property type="entry name" value="Septum_form"/>
    <property type="match status" value="1"/>
</dbReference>
<keyword evidence="1" id="KW-0732">Signal</keyword>
<proteinExistence type="predicted"/>
<evidence type="ECO:0000313" key="4">
    <source>
        <dbReference type="Proteomes" id="UP000759246"/>
    </source>
</evidence>
<dbReference type="RefSeq" id="WP_314768384.1">
    <property type="nucleotide sequence ID" value="NZ_CAUUTQ010000006.1"/>
</dbReference>
<dbReference type="InterPro" id="IPR026004">
    <property type="entry name" value="Septum_form"/>
</dbReference>
<comment type="caution">
    <text evidence="3">The sequence shown here is derived from an EMBL/GenBank/DDBJ whole genome shotgun (WGS) entry which is preliminary data.</text>
</comment>
<evidence type="ECO:0000313" key="3">
    <source>
        <dbReference type="EMBL" id="MBF0966536.1"/>
    </source>
</evidence>
<feature type="chain" id="PRO_5037647903" evidence="1">
    <location>
        <begin position="31"/>
        <end position="152"/>
    </location>
</feature>
<feature type="domain" description="Septum formation-related" evidence="2">
    <location>
        <begin position="43"/>
        <end position="136"/>
    </location>
</feature>
<dbReference type="AlphaFoldDB" id="A0A929WW79"/>
<organism evidence="3 4">
    <name type="scientific">Actinomyces bouchesdurhonensis</name>
    <dbReference type="NCBI Taxonomy" id="1852361"/>
    <lineage>
        <taxon>Bacteria</taxon>
        <taxon>Bacillati</taxon>
        <taxon>Actinomycetota</taxon>
        <taxon>Actinomycetes</taxon>
        <taxon>Actinomycetales</taxon>
        <taxon>Actinomycetaceae</taxon>
        <taxon>Actinomyces</taxon>
    </lineage>
</organism>
<dbReference type="Proteomes" id="UP000759246">
    <property type="component" value="Unassembled WGS sequence"/>
</dbReference>
<sequence>MSHAMRPALVLGASAAILSLGLSGCSVLSAITNRTHSTNLKVGQCIQVPDGSTVYDVELRDCSKEHTGEVYYIEKITDATLPDEDEMDQMMEDACFDNFKSYVGKSYSDSSLEVTAMYPTEQTWAKGDRDIVCVALPGDSTTLSRSVKDSNM</sequence>
<dbReference type="PROSITE" id="PS51257">
    <property type="entry name" value="PROKAR_LIPOPROTEIN"/>
    <property type="match status" value="1"/>
</dbReference>
<dbReference type="EMBL" id="JABZGF010000133">
    <property type="protein sequence ID" value="MBF0966536.1"/>
    <property type="molecule type" value="Genomic_DNA"/>
</dbReference>
<name>A0A929WW79_9ACTO</name>
<gene>
    <name evidence="3" type="ORF">HXK09_05160</name>
</gene>
<evidence type="ECO:0000256" key="1">
    <source>
        <dbReference type="SAM" id="SignalP"/>
    </source>
</evidence>
<feature type="signal peptide" evidence="1">
    <location>
        <begin position="1"/>
        <end position="30"/>
    </location>
</feature>
<accession>A0A929WW79</accession>
<evidence type="ECO:0000259" key="2">
    <source>
        <dbReference type="Pfam" id="PF13845"/>
    </source>
</evidence>
<protein>
    <submittedName>
        <fullName evidence="3">Septum formation family protein</fullName>
    </submittedName>
</protein>